<accession>A0A9Q0BGP2</accession>
<evidence type="ECO:0000313" key="4">
    <source>
        <dbReference type="Proteomes" id="UP001055219"/>
    </source>
</evidence>
<evidence type="ECO:0000313" key="3">
    <source>
        <dbReference type="EMBL" id="KAI6785222.1"/>
    </source>
</evidence>
<protein>
    <recommendedName>
        <fullName evidence="2">DUF7053 domain-containing protein</fullName>
    </recommendedName>
</protein>
<dbReference type="PANTHER" id="PTHR38117">
    <property type="entry name" value="NACHT AND WD40 DOMAIN PROTEIN"/>
    <property type="match status" value="1"/>
</dbReference>
<comment type="caution">
    <text evidence="3">The sequence shown here is derived from an EMBL/GenBank/DDBJ whole genome shotgun (WGS) entry which is preliminary data.</text>
</comment>
<reference evidence="3" key="2">
    <citation type="submission" date="2022-07" db="EMBL/GenBank/DDBJ databases">
        <authorList>
            <person name="Goncalves M.F.M."/>
            <person name="Hilario S."/>
            <person name="Van De Peer Y."/>
            <person name="Esteves A.C."/>
            <person name="Alves A."/>
        </authorList>
    </citation>
    <scope>NUCLEOTIDE SEQUENCE</scope>
    <source>
        <strain evidence="3">MUM 19.33</strain>
    </source>
</reference>
<dbReference type="GeneID" id="75833341"/>
<organism evidence="3 4">
    <name type="scientific">Emericellopsis cladophorae</name>
    <dbReference type="NCBI Taxonomy" id="2686198"/>
    <lineage>
        <taxon>Eukaryota</taxon>
        <taxon>Fungi</taxon>
        <taxon>Dikarya</taxon>
        <taxon>Ascomycota</taxon>
        <taxon>Pezizomycotina</taxon>
        <taxon>Sordariomycetes</taxon>
        <taxon>Hypocreomycetidae</taxon>
        <taxon>Hypocreales</taxon>
        <taxon>Bionectriaceae</taxon>
        <taxon>Emericellopsis</taxon>
    </lineage>
</organism>
<sequence length="240" mass="26619">MTMQKRTTFTSITPLPPSINRQQAVAFLHDHGQMIDLNPLVVKHNVIPPPDHAPPEEAHCEWHSITDRIEYIPGVTALSGLTTYTCCFHDMAWGLQTHCYAGFGLEIRDKWSVGGNEPGEEPERHEIGMGIPAEGLYLREEVDFTCNVLMAAFVRKTMKKAHAHLVEALANKADRETREGDLVGPQNGGAFVSTRAGQQQQQYHHQHHHRGSVGELHGTPIALAEAPGSEPAPRSPMHRQ</sequence>
<reference evidence="3" key="1">
    <citation type="journal article" date="2021" name="J Fungi (Basel)">
        <title>Genomic and Metabolomic Analyses of the Marine Fungus Emericellopsis cladophorae: Insights into Saltwater Adaptability Mechanisms and Its Biosynthetic Potential.</title>
        <authorList>
            <person name="Goncalves M.F.M."/>
            <person name="Hilario S."/>
            <person name="Van de Peer Y."/>
            <person name="Esteves A.C."/>
            <person name="Alves A."/>
        </authorList>
    </citation>
    <scope>NUCLEOTIDE SEQUENCE</scope>
    <source>
        <strain evidence="3">MUM 19.33</strain>
    </source>
</reference>
<evidence type="ECO:0000256" key="1">
    <source>
        <dbReference type="SAM" id="MobiDB-lite"/>
    </source>
</evidence>
<dbReference type="AlphaFoldDB" id="A0A9Q0BGP2"/>
<keyword evidence="4" id="KW-1185">Reference proteome</keyword>
<feature type="region of interest" description="Disordered" evidence="1">
    <location>
        <begin position="175"/>
        <end position="214"/>
    </location>
</feature>
<evidence type="ECO:0000259" key="2">
    <source>
        <dbReference type="Pfam" id="PF23155"/>
    </source>
</evidence>
<dbReference type="Proteomes" id="UP001055219">
    <property type="component" value="Unassembled WGS sequence"/>
</dbReference>
<proteinExistence type="predicted"/>
<dbReference type="RefSeq" id="XP_051366078.1">
    <property type="nucleotide sequence ID" value="XM_051508180.1"/>
</dbReference>
<dbReference type="PANTHER" id="PTHR38117:SF2">
    <property type="entry name" value="NACHT AND WD40 DOMAIN PROTEIN"/>
    <property type="match status" value="1"/>
</dbReference>
<dbReference type="InterPro" id="IPR055481">
    <property type="entry name" value="DUF7053"/>
</dbReference>
<dbReference type="OrthoDB" id="3246050at2759"/>
<gene>
    <name evidence="3" type="ORF">J7T54_006864</name>
</gene>
<feature type="domain" description="DUF7053" evidence="2">
    <location>
        <begin position="4"/>
        <end position="174"/>
    </location>
</feature>
<name>A0A9Q0BGP2_9HYPO</name>
<dbReference type="Pfam" id="PF23155">
    <property type="entry name" value="DUF7053"/>
    <property type="match status" value="1"/>
</dbReference>
<dbReference type="EMBL" id="JAGIXG020000002">
    <property type="protein sequence ID" value="KAI6785222.1"/>
    <property type="molecule type" value="Genomic_DNA"/>
</dbReference>